<dbReference type="Pfam" id="PF20167">
    <property type="entry name" value="Transposase_32"/>
    <property type="match status" value="1"/>
</dbReference>
<name>A0A843TP71_COLES</name>
<organism evidence="3 4">
    <name type="scientific">Colocasia esculenta</name>
    <name type="common">Wild taro</name>
    <name type="synonym">Arum esculentum</name>
    <dbReference type="NCBI Taxonomy" id="4460"/>
    <lineage>
        <taxon>Eukaryota</taxon>
        <taxon>Viridiplantae</taxon>
        <taxon>Streptophyta</taxon>
        <taxon>Embryophyta</taxon>
        <taxon>Tracheophyta</taxon>
        <taxon>Spermatophyta</taxon>
        <taxon>Magnoliopsida</taxon>
        <taxon>Liliopsida</taxon>
        <taxon>Araceae</taxon>
        <taxon>Aroideae</taxon>
        <taxon>Colocasieae</taxon>
        <taxon>Colocasia</taxon>
    </lineage>
</organism>
<feature type="domain" description="Putative plant transposon protein" evidence="2">
    <location>
        <begin position="57"/>
        <end position="205"/>
    </location>
</feature>
<comment type="caution">
    <text evidence="3">The sequence shown here is derived from an EMBL/GenBank/DDBJ whole genome shotgun (WGS) entry which is preliminary data.</text>
</comment>
<proteinExistence type="predicted"/>
<accession>A0A843TP71</accession>
<dbReference type="AlphaFoldDB" id="A0A843TP71"/>
<keyword evidence="4" id="KW-1185">Reference proteome</keyword>
<feature type="compositionally biased region" description="Basic and acidic residues" evidence="1">
    <location>
        <begin position="288"/>
        <end position="298"/>
    </location>
</feature>
<evidence type="ECO:0000256" key="1">
    <source>
        <dbReference type="SAM" id="MobiDB-lite"/>
    </source>
</evidence>
<dbReference type="EMBL" id="NMUH01000093">
    <property type="protein sequence ID" value="MQL71284.1"/>
    <property type="molecule type" value="Genomic_DNA"/>
</dbReference>
<feature type="region of interest" description="Disordered" evidence="1">
    <location>
        <begin position="253"/>
        <end position="298"/>
    </location>
</feature>
<reference evidence="3" key="1">
    <citation type="submission" date="2017-07" db="EMBL/GenBank/DDBJ databases">
        <title>Taro Niue Genome Assembly and Annotation.</title>
        <authorList>
            <person name="Atibalentja N."/>
            <person name="Keating K."/>
            <person name="Fields C.J."/>
        </authorList>
    </citation>
    <scope>NUCLEOTIDE SEQUENCE</scope>
    <source>
        <strain evidence="3">Niue_2</strain>
        <tissue evidence="3">Leaf</tissue>
    </source>
</reference>
<evidence type="ECO:0000313" key="3">
    <source>
        <dbReference type="EMBL" id="MQL71284.1"/>
    </source>
</evidence>
<evidence type="ECO:0000313" key="4">
    <source>
        <dbReference type="Proteomes" id="UP000652761"/>
    </source>
</evidence>
<dbReference type="InterPro" id="IPR046796">
    <property type="entry name" value="Transposase_32_dom"/>
</dbReference>
<evidence type="ECO:0000259" key="2">
    <source>
        <dbReference type="Pfam" id="PF20167"/>
    </source>
</evidence>
<protein>
    <recommendedName>
        <fullName evidence="2">Putative plant transposon protein domain-containing protein</fullName>
    </recommendedName>
</protein>
<gene>
    <name evidence="3" type="ORF">Taro_003574</name>
</gene>
<sequence length="326" mass="36286">MAVSGVSGTIGGYGAAFLTAEQQERFTSVKTKLCGNKAVDIADLEKNGMHSIITAMERMKWTKLATLSEVSYPDLVKAFYVFLKTEEDGSLTSIVKGTQIRISSSLLESLFGVCTTGHSGIHTVDIQAKGLGIVGPKFILKDGKIYINQLNAFNHILHFIVCQILVPRSVTFSTCSKADFDMMFWAIQNKSINMAEVIIERMKFAHAQVWDKKSKLNTYAEMVKKAQLLEDATDFTDRIKGKFIKKEVTLGQSSAKPTNGKKRPFNITEGSSQERKPKVFVPNTPTKSDYKHCDKPGHTTDECWRKAGTCETNDELYTQEDGNDLE</sequence>
<dbReference type="Proteomes" id="UP000652761">
    <property type="component" value="Unassembled WGS sequence"/>
</dbReference>